<evidence type="ECO:0000259" key="7">
    <source>
        <dbReference type="Pfam" id="PF01490"/>
    </source>
</evidence>
<feature type="transmembrane region" description="Helical" evidence="6">
    <location>
        <begin position="243"/>
        <end position="262"/>
    </location>
</feature>
<feature type="domain" description="Amino acid transporter transmembrane" evidence="7">
    <location>
        <begin position="59"/>
        <end position="468"/>
    </location>
</feature>
<evidence type="ECO:0000256" key="4">
    <source>
        <dbReference type="ARBA" id="ARBA00023136"/>
    </source>
</evidence>
<feature type="region of interest" description="Disordered" evidence="5">
    <location>
        <begin position="354"/>
        <end position="378"/>
    </location>
</feature>
<name>A0A7S2XH96_9EUKA</name>
<feature type="transmembrane region" description="Helical" evidence="6">
    <location>
        <begin position="274"/>
        <end position="300"/>
    </location>
</feature>
<feature type="transmembrane region" description="Helical" evidence="6">
    <location>
        <begin position="412"/>
        <end position="431"/>
    </location>
</feature>
<organism evidence="8">
    <name type="scientific">Lotharella oceanica</name>
    <dbReference type="NCBI Taxonomy" id="641309"/>
    <lineage>
        <taxon>Eukaryota</taxon>
        <taxon>Sar</taxon>
        <taxon>Rhizaria</taxon>
        <taxon>Cercozoa</taxon>
        <taxon>Chlorarachniophyceae</taxon>
        <taxon>Lotharella</taxon>
    </lineage>
</organism>
<evidence type="ECO:0000313" key="8">
    <source>
        <dbReference type="EMBL" id="CAD9773109.1"/>
    </source>
</evidence>
<dbReference type="PANTHER" id="PTHR22950:SF349">
    <property type="entry name" value="AMINO ACID TRANSPORTER TRANSMEMBRANE DOMAIN-CONTAINING PROTEIN"/>
    <property type="match status" value="1"/>
</dbReference>
<dbReference type="GO" id="GO:0005774">
    <property type="term" value="C:vacuolar membrane"/>
    <property type="evidence" value="ECO:0007669"/>
    <property type="project" value="TreeGrafter"/>
</dbReference>
<sequence length="487" mass="52389">MSRSLDAEEDAGLNAHPQANYNALDDYESSEGLGYNDDSKSTINGQGGGGVVGVGEGGNSAFQTGIILAKTISGTGNFALPFAFLNMGLVGGVVTIVGSALLTAWTLILMQEVKNSRYISERKLPNNTYVDIAYAGFGSMGAGFVYFVTLFCLEGVCSVYLNFVSTTLHSVYPEIDQQTYLIISVMFAVTITMINSMTLLKYMSGLGIISVTFTIICVMVYSGEHNDFLSSIWEYPMIKPQTYFRSFGSIAFFFCVNVNAMPIERSMSHPLKQWGPVVTITCLTLAIVNTLYGATVFMLLKDNTCGNVVLNLKETELITLLPKITMCIELVVSYPLILYAAVDIVERTIIGGSCSSSSSSKTKHDGLSSSSSPPPYVSRSRSILLSKKMMAKNMAIFVMACVPAVFAQIKSFAILVNLVGGFGASLSSYCFPPLLFLKVCGGQFNTSTTKIIGCVVLALVGFGMSAATTVYAGYAIVHPFPEPTFCR</sequence>
<comment type="subcellular location">
    <subcellularLocation>
        <location evidence="1">Membrane</location>
        <topology evidence="1">Multi-pass membrane protein</topology>
    </subcellularLocation>
</comment>
<protein>
    <recommendedName>
        <fullName evidence="7">Amino acid transporter transmembrane domain-containing protein</fullName>
    </recommendedName>
</protein>
<feature type="transmembrane region" description="Helical" evidence="6">
    <location>
        <begin position="131"/>
        <end position="161"/>
    </location>
</feature>
<evidence type="ECO:0000256" key="5">
    <source>
        <dbReference type="SAM" id="MobiDB-lite"/>
    </source>
</evidence>
<feature type="transmembrane region" description="Helical" evidence="6">
    <location>
        <begin position="206"/>
        <end position="223"/>
    </location>
</feature>
<keyword evidence="2 6" id="KW-0812">Transmembrane</keyword>
<keyword evidence="3 6" id="KW-1133">Transmembrane helix</keyword>
<gene>
    <name evidence="8" type="ORF">LSP00402_LOCUS17100</name>
</gene>
<accession>A0A7S2XH96</accession>
<dbReference type="EMBL" id="HBHP01027620">
    <property type="protein sequence ID" value="CAD9773109.1"/>
    <property type="molecule type" value="Transcribed_RNA"/>
</dbReference>
<evidence type="ECO:0000256" key="1">
    <source>
        <dbReference type="ARBA" id="ARBA00004141"/>
    </source>
</evidence>
<dbReference type="GO" id="GO:0015179">
    <property type="term" value="F:L-amino acid transmembrane transporter activity"/>
    <property type="evidence" value="ECO:0007669"/>
    <property type="project" value="TreeGrafter"/>
</dbReference>
<dbReference type="AlphaFoldDB" id="A0A7S2XH96"/>
<evidence type="ECO:0000256" key="2">
    <source>
        <dbReference type="ARBA" id="ARBA00022692"/>
    </source>
</evidence>
<evidence type="ECO:0000256" key="3">
    <source>
        <dbReference type="ARBA" id="ARBA00022989"/>
    </source>
</evidence>
<feature type="transmembrane region" description="Helical" evidence="6">
    <location>
        <begin position="181"/>
        <end position="199"/>
    </location>
</feature>
<proteinExistence type="predicted"/>
<dbReference type="PANTHER" id="PTHR22950">
    <property type="entry name" value="AMINO ACID TRANSPORTER"/>
    <property type="match status" value="1"/>
</dbReference>
<feature type="transmembrane region" description="Helical" evidence="6">
    <location>
        <begin position="389"/>
        <end position="406"/>
    </location>
</feature>
<dbReference type="InterPro" id="IPR013057">
    <property type="entry name" value="AA_transpt_TM"/>
</dbReference>
<keyword evidence="4 6" id="KW-0472">Membrane</keyword>
<feature type="transmembrane region" description="Helical" evidence="6">
    <location>
        <begin position="320"/>
        <end position="342"/>
    </location>
</feature>
<feature type="transmembrane region" description="Helical" evidence="6">
    <location>
        <begin position="83"/>
        <end position="110"/>
    </location>
</feature>
<dbReference type="Pfam" id="PF01490">
    <property type="entry name" value="Aa_trans"/>
    <property type="match status" value="1"/>
</dbReference>
<evidence type="ECO:0000256" key="6">
    <source>
        <dbReference type="SAM" id="Phobius"/>
    </source>
</evidence>
<reference evidence="8" key="1">
    <citation type="submission" date="2021-01" db="EMBL/GenBank/DDBJ databases">
        <authorList>
            <person name="Corre E."/>
            <person name="Pelletier E."/>
            <person name="Niang G."/>
            <person name="Scheremetjew M."/>
            <person name="Finn R."/>
            <person name="Kale V."/>
            <person name="Holt S."/>
            <person name="Cochrane G."/>
            <person name="Meng A."/>
            <person name="Brown T."/>
            <person name="Cohen L."/>
        </authorList>
    </citation>
    <scope>NUCLEOTIDE SEQUENCE</scope>
    <source>
        <strain evidence="8">CCMP622</strain>
    </source>
</reference>
<feature type="transmembrane region" description="Helical" evidence="6">
    <location>
        <begin position="451"/>
        <end position="477"/>
    </location>
</feature>
<feature type="compositionally biased region" description="Low complexity" evidence="5">
    <location>
        <begin position="367"/>
        <end position="378"/>
    </location>
</feature>